<protein>
    <submittedName>
        <fullName evidence="1">Uncharacterized protein</fullName>
    </submittedName>
</protein>
<organism evidence="1 2">
    <name type="scientific">Fictibacillus iocasae</name>
    <dbReference type="NCBI Taxonomy" id="2715437"/>
    <lineage>
        <taxon>Bacteria</taxon>
        <taxon>Bacillati</taxon>
        <taxon>Bacillota</taxon>
        <taxon>Bacilli</taxon>
        <taxon>Bacillales</taxon>
        <taxon>Fictibacillaceae</taxon>
        <taxon>Fictibacillus</taxon>
    </lineage>
</organism>
<dbReference type="EMBL" id="JBHTCP010000002">
    <property type="protein sequence ID" value="MFC7370177.1"/>
    <property type="molecule type" value="Genomic_DNA"/>
</dbReference>
<name>A0ABW2NLJ1_9BACL</name>
<gene>
    <name evidence="1" type="ORF">ACFQPF_00610</name>
</gene>
<proteinExistence type="predicted"/>
<dbReference type="RefSeq" id="WP_379744956.1">
    <property type="nucleotide sequence ID" value="NZ_JBHTCP010000002.1"/>
</dbReference>
<accession>A0ABW2NLJ1</accession>
<evidence type="ECO:0000313" key="1">
    <source>
        <dbReference type="EMBL" id="MFC7370177.1"/>
    </source>
</evidence>
<sequence length="87" mass="10303">MERYRVFYVYRIKNLSYLHVHGMDMKEKKLFTVLLYAPDSGIDFHAGTKSYPSELIDTLKAEGDRIESGHYDIVQWEPDLFQEQQLS</sequence>
<dbReference type="Proteomes" id="UP001596549">
    <property type="component" value="Unassembled WGS sequence"/>
</dbReference>
<keyword evidence="2" id="KW-1185">Reference proteome</keyword>
<evidence type="ECO:0000313" key="2">
    <source>
        <dbReference type="Proteomes" id="UP001596549"/>
    </source>
</evidence>
<reference evidence="2" key="1">
    <citation type="journal article" date="2019" name="Int. J. Syst. Evol. Microbiol.">
        <title>The Global Catalogue of Microorganisms (GCM) 10K type strain sequencing project: providing services to taxonomists for standard genome sequencing and annotation.</title>
        <authorList>
            <consortium name="The Broad Institute Genomics Platform"/>
            <consortium name="The Broad Institute Genome Sequencing Center for Infectious Disease"/>
            <person name="Wu L."/>
            <person name="Ma J."/>
        </authorList>
    </citation>
    <scope>NUCLEOTIDE SEQUENCE [LARGE SCALE GENOMIC DNA]</scope>
    <source>
        <strain evidence="2">NBRC 106396</strain>
    </source>
</reference>
<comment type="caution">
    <text evidence="1">The sequence shown here is derived from an EMBL/GenBank/DDBJ whole genome shotgun (WGS) entry which is preliminary data.</text>
</comment>